<evidence type="ECO:0000313" key="1">
    <source>
        <dbReference type="EMBL" id="MFD1711073.1"/>
    </source>
</evidence>
<dbReference type="Pfam" id="PF13826">
    <property type="entry name" value="Monooxy_af470-like"/>
    <property type="match status" value="1"/>
</dbReference>
<dbReference type="EMBL" id="JBHUEJ010000019">
    <property type="protein sequence ID" value="MFD1711073.1"/>
    <property type="molecule type" value="Genomic_DNA"/>
</dbReference>
<comment type="caution">
    <text evidence="1">The sequence shown here is derived from an EMBL/GenBank/DDBJ whole genome shotgun (WGS) entry which is preliminary data.</text>
</comment>
<proteinExistence type="predicted"/>
<dbReference type="InterPro" id="IPR025444">
    <property type="entry name" value="Monooxy_af470"/>
</dbReference>
<dbReference type="Proteomes" id="UP001597304">
    <property type="component" value="Unassembled WGS sequence"/>
</dbReference>
<reference evidence="2" key="1">
    <citation type="journal article" date="2019" name="Int. J. Syst. Evol. Microbiol.">
        <title>The Global Catalogue of Microorganisms (GCM) 10K type strain sequencing project: providing services to taxonomists for standard genome sequencing and annotation.</title>
        <authorList>
            <consortium name="The Broad Institute Genomics Platform"/>
            <consortium name="The Broad Institute Genome Sequencing Center for Infectious Disease"/>
            <person name="Wu L."/>
            <person name="Ma J."/>
        </authorList>
    </citation>
    <scope>NUCLEOTIDE SEQUENCE [LARGE SCALE GENOMIC DNA]</scope>
    <source>
        <strain evidence="2">LMG 29247</strain>
    </source>
</reference>
<name>A0ABW4KXM9_9BURK</name>
<evidence type="ECO:0000313" key="2">
    <source>
        <dbReference type="Proteomes" id="UP001597304"/>
    </source>
</evidence>
<sequence>MRPVPERLTARIDSELVLFLIGMRVNRPLRIDRWWPVASAMPRMVRELMRAPELGLLHTESWFGRTTLMLQYWRTLDQLLAYAHDKQAEHLPACRDFNRRIGTDGTVGIWHETYLVAPGRHESVYVNMPPFGLARAGEGVPATGERATAARRLHVPPHGEGDVS</sequence>
<keyword evidence="2" id="KW-1185">Reference proteome</keyword>
<accession>A0ABW4KXM9</accession>
<protein>
    <submittedName>
        <fullName evidence="1">DUF4188 domain-containing protein</fullName>
    </submittedName>
</protein>
<dbReference type="RefSeq" id="WP_147911433.1">
    <property type="nucleotide sequence ID" value="NZ_JBHUEJ010000019.1"/>
</dbReference>
<gene>
    <name evidence="1" type="ORF">ACFSF0_10675</name>
</gene>
<organism evidence="1 2">
    <name type="scientific">Ottowia flava</name>
    <dbReference type="NCBI Taxonomy" id="2675430"/>
    <lineage>
        <taxon>Bacteria</taxon>
        <taxon>Pseudomonadati</taxon>
        <taxon>Pseudomonadota</taxon>
        <taxon>Betaproteobacteria</taxon>
        <taxon>Burkholderiales</taxon>
        <taxon>Comamonadaceae</taxon>
        <taxon>Ottowia</taxon>
    </lineage>
</organism>